<reference evidence="5" key="1">
    <citation type="submission" date="2009-11" db="EMBL/GenBank/DDBJ databases">
        <title>The complete chromosome of Xylanimonas cellulosilytica DSM 15894.</title>
        <authorList>
            <consortium name="US DOE Joint Genome Institute (JGI-PGF)"/>
            <person name="Lucas S."/>
            <person name="Copeland A."/>
            <person name="Lapidus A."/>
            <person name="Glavina del Rio T."/>
            <person name="Dalin E."/>
            <person name="Tice H."/>
            <person name="Bruce D."/>
            <person name="Goodwin L."/>
            <person name="Pitluck S."/>
            <person name="Kyrpides N."/>
            <person name="Mavromatis K."/>
            <person name="Ivanova N."/>
            <person name="Mikhailova N."/>
            <person name="Foster B."/>
            <person name="Clum A."/>
            <person name="Brettin T."/>
            <person name="Detter J.C."/>
            <person name="Han C."/>
            <person name="Larimer F."/>
            <person name="Land M."/>
            <person name="Hauser L."/>
            <person name="Markowitz V."/>
            <person name="Cheng J.F."/>
            <person name="Hugenholtz P."/>
            <person name="Woyke T."/>
            <person name="Wu D."/>
            <person name="Gehrich-Schroeter G."/>
            <person name="Schneider S."/>
            <person name="Pukall S.R."/>
            <person name="Klenk H.P."/>
            <person name="Eisen J.A."/>
        </authorList>
    </citation>
    <scope>NUCLEOTIDE SEQUENCE [LARGE SCALE GENOMIC DNA]</scope>
    <source>
        <strain evidence="5">DSM 15894 / CECT 5975 / LMG 20990 / XIL07</strain>
    </source>
</reference>
<evidence type="ECO:0000313" key="4">
    <source>
        <dbReference type="EMBL" id="ACZ30076.1"/>
    </source>
</evidence>
<dbReference type="AlphaFoldDB" id="D1BZ01"/>
<evidence type="ECO:0000256" key="3">
    <source>
        <dbReference type="ARBA" id="ARBA00022729"/>
    </source>
</evidence>
<keyword evidence="3" id="KW-0732">Signal</keyword>
<dbReference type="InterPro" id="IPR006059">
    <property type="entry name" value="SBP"/>
</dbReference>
<keyword evidence="5" id="KW-1185">Reference proteome</keyword>
<dbReference type="PANTHER" id="PTHR30061">
    <property type="entry name" value="MALTOSE-BINDING PERIPLASMIC PROTEIN"/>
    <property type="match status" value="1"/>
</dbReference>
<dbReference type="Gene3D" id="3.40.190.10">
    <property type="entry name" value="Periplasmic binding protein-like II"/>
    <property type="match status" value="1"/>
</dbReference>
<dbReference type="EMBL" id="CP001821">
    <property type="protein sequence ID" value="ACZ30076.1"/>
    <property type="molecule type" value="Genomic_DNA"/>
</dbReference>
<dbReference type="Proteomes" id="UP000002255">
    <property type="component" value="Chromosome"/>
</dbReference>
<dbReference type="GO" id="GO:0055052">
    <property type="term" value="C:ATP-binding cassette (ABC) transporter complex, substrate-binding subunit-containing"/>
    <property type="evidence" value="ECO:0007669"/>
    <property type="project" value="TreeGrafter"/>
</dbReference>
<organism evidence="4 5">
    <name type="scientific">Xylanimonas cellulosilytica (strain DSM 15894 / JCM 12276 / CECT 5975 / KCTC 9989 / LMG 20990 / NBRC 107835 / XIL07)</name>
    <dbReference type="NCBI Taxonomy" id="446471"/>
    <lineage>
        <taxon>Bacteria</taxon>
        <taxon>Bacillati</taxon>
        <taxon>Actinomycetota</taxon>
        <taxon>Actinomycetes</taxon>
        <taxon>Micrococcales</taxon>
        <taxon>Promicromonosporaceae</taxon>
        <taxon>Xylanimonas</taxon>
    </lineage>
</organism>
<evidence type="ECO:0000256" key="1">
    <source>
        <dbReference type="ARBA" id="ARBA00008520"/>
    </source>
</evidence>
<comment type="similarity">
    <text evidence="1">Belongs to the bacterial solute-binding protein 1 family.</text>
</comment>
<protein>
    <submittedName>
        <fullName evidence="4">Extracellular solute-binding protein family 1</fullName>
    </submittedName>
</protein>
<dbReference type="GO" id="GO:1901982">
    <property type="term" value="F:maltose binding"/>
    <property type="evidence" value="ECO:0007669"/>
    <property type="project" value="TreeGrafter"/>
</dbReference>
<dbReference type="Pfam" id="PF01547">
    <property type="entry name" value="SBP_bac_1"/>
    <property type="match status" value="1"/>
</dbReference>
<accession>D1BZ01</accession>
<dbReference type="GO" id="GO:0015768">
    <property type="term" value="P:maltose transport"/>
    <property type="evidence" value="ECO:0007669"/>
    <property type="project" value="TreeGrafter"/>
</dbReference>
<dbReference type="OrthoDB" id="2507686at2"/>
<evidence type="ECO:0000313" key="5">
    <source>
        <dbReference type="Proteomes" id="UP000002255"/>
    </source>
</evidence>
<dbReference type="GO" id="GO:0042956">
    <property type="term" value="P:maltodextrin transmembrane transport"/>
    <property type="evidence" value="ECO:0007669"/>
    <property type="project" value="TreeGrafter"/>
</dbReference>
<keyword evidence="2" id="KW-0813">Transport</keyword>
<proteinExistence type="inferred from homology"/>
<reference evidence="4 5" key="2">
    <citation type="journal article" date="2010" name="Stand. Genomic Sci.">
        <title>Complete genome sequence of Xylanimonas cellulosilytica type strain (XIL07).</title>
        <authorList>
            <person name="Foster B."/>
            <person name="Pukall R."/>
            <person name="Abt B."/>
            <person name="Nolan M."/>
            <person name="Glavina Del Rio T."/>
            <person name="Chen F."/>
            <person name="Lucas S."/>
            <person name="Tice H."/>
            <person name="Pitluck S."/>
            <person name="Cheng J.-F."/>
            <person name="Chertkov O."/>
            <person name="Brettin T."/>
            <person name="Han C."/>
            <person name="Detter J.C."/>
            <person name="Bruce D."/>
            <person name="Goodwin L."/>
            <person name="Ivanova N."/>
            <person name="Mavromatis K."/>
            <person name="Pati A."/>
            <person name="Mikhailova N."/>
            <person name="Chen A."/>
            <person name="Palaniappan K."/>
            <person name="Land M."/>
            <person name="Hauser L."/>
            <person name="Chang Y.-J."/>
            <person name="Jeffries C.D."/>
            <person name="Chain P."/>
            <person name="Rohde M."/>
            <person name="Goeker M."/>
            <person name="Bristow J."/>
            <person name="Eisen J.A."/>
            <person name="Markowitz V."/>
            <person name="Hugenholtz P."/>
            <person name="Kyrpides N.C."/>
            <person name="Klenk H.-P."/>
            <person name="Lapidus A."/>
        </authorList>
    </citation>
    <scope>NUCLEOTIDE SEQUENCE [LARGE SCALE GENOMIC DNA]</scope>
    <source>
        <strain evidence="5">DSM 15894 / CECT 5975 / LMG 20990 / XIL07</strain>
    </source>
</reference>
<dbReference type="KEGG" id="xce:Xcel_1045"/>
<evidence type="ECO:0000256" key="2">
    <source>
        <dbReference type="ARBA" id="ARBA00022448"/>
    </source>
</evidence>
<dbReference type="eggNOG" id="COG1653">
    <property type="taxonomic scope" value="Bacteria"/>
</dbReference>
<dbReference type="PANTHER" id="PTHR30061:SF50">
    <property type="entry name" value="MALTOSE_MALTODEXTRIN-BINDING PERIPLASMIC PROTEIN"/>
    <property type="match status" value="1"/>
</dbReference>
<name>D1BZ01_XYLCX</name>
<gene>
    <name evidence="4" type="ordered locus">Xcel_1045</name>
</gene>
<dbReference type="STRING" id="446471.Xcel_1045"/>
<dbReference type="HOGENOM" id="CLU_031285_10_1_11"/>
<dbReference type="SUPFAM" id="SSF53850">
    <property type="entry name" value="Periplasmic binding protein-like II"/>
    <property type="match status" value="1"/>
</dbReference>
<sequence length="488" mass="51215">MSPGPDPATHRALSLRNRTGITHHPTRDVIAVDASAEGNTPVKRNRLVATTVASTITLALALTACGGGGTGDGASPEPDDTATGAAEGATITMWVAGGDTPQELRDYLIDTFAEENPGSTLVIEEQAWGDLIPALTTALPDAANTPDVVEIGNTQAPTFTTVGAFREISPELFEELGGDKLLPSFVEVGSVGDSIYALPYYFGSRYMFFRADIWGEAGLEVPTTLAEFDEAVAALRTDTQSGLAMGGQDWRNGISWVFANGGELATFDGSKWTSTLSDPNTIAGLEEWQQVFATASNNATTDRDLAYWEFINDGTDGEAPAAATIMAPGWARWSIGDLTTNDAGDEVRDGMADESRFDIFALPGVDGGVAPVFAGGSNIGISATSQNPELAENLLRIIFSPEYQQLLGENGLGPANADYASALGDDKFAQTMIETAQASKLTPAAPGWAAIEGAFVLEELFQAIAEGGDVEALAAEYDARLTPMLNGQ</sequence>